<sequence>MVVGMATARPMARGCRSLPRPGYPPRGFKDSLRKRKIPCQRVIVGLTLHSWLLFASHRLDIIRPKFRSWYSVNIT</sequence>
<keyword evidence="2" id="KW-1185">Reference proteome</keyword>
<evidence type="ECO:0000313" key="1">
    <source>
        <dbReference type="EMBL" id="CAI6243002.1"/>
    </source>
</evidence>
<organism evidence="1 2">
    <name type="scientific">Periconia digitata</name>
    <dbReference type="NCBI Taxonomy" id="1303443"/>
    <lineage>
        <taxon>Eukaryota</taxon>
        <taxon>Fungi</taxon>
        <taxon>Dikarya</taxon>
        <taxon>Ascomycota</taxon>
        <taxon>Pezizomycotina</taxon>
        <taxon>Dothideomycetes</taxon>
        <taxon>Pleosporomycetidae</taxon>
        <taxon>Pleosporales</taxon>
        <taxon>Massarineae</taxon>
        <taxon>Periconiaceae</taxon>
        <taxon>Periconia</taxon>
    </lineage>
</organism>
<comment type="caution">
    <text evidence="1">The sequence shown here is derived from an EMBL/GenBank/DDBJ whole genome shotgun (WGS) entry which is preliminary data.</text>
</comment>
<dbReference type="Proteomes" id="UP001152607">
    <property type="component" value="Unassembled WGS sequence"/>
</dbReference>
<name>A0A9W4XPB2_9PLEO</name>
<dbReference type="AlphaFoldDB" id="A0A9W4XPB2"/>
<evidence type="ECO:0000313" key="2">
    <source>
        <dbReference type="Proteomes" id="UP001152607"/>
    </source>
</evidence>
<protein>
    <submittedName>
        <fullName evidence="1">Uncharacterized protein</fullName>
    </submittedName>
</protein>
<dbReference type="EMBL" id="CAOQHR010000001">
    <property type="protein sequence ID" value="CAI6243002.1"/>
    <property type="molecule type" value="Genomic_DNA"/>
</dbReference>
<reference evidence="1" key="1">
    <citation type="submission" date="2023-01" db="EMBL/GenBank/DDBJ databases">
        <authorList>
            <person name="Van Ghelder C."/>
            <person name="Rancurel C."/>
        </authorList>
    </citation>
    <scope>NUCLEOTIDE SEQUENCE</scope>
    <source>
        <strain evidence="1">CNCM I-4278</strain>
    </source>
</reference>
<proteinExistence type="predicted"/>
<gene>
    <name evidence="1" type="ORF">PDIGIT_LOCUS660</name>
</gene>
<accession>A0A9W4XPB2</accession>